<feature type="transmembrane region" description="Helical" evidence="10">
    <location>
        <begin position="23"/>
        <end position="47"/>
    </location>
</feature>
<evidence type="ECO:0000256" key="7">
    <source>
        <dbReference type="ARBA" id="ARBA00023136"/>
    </source>
</evidence>
<keyword evidence="4 10" id="KW-0812">Transmembrane</keyword>
<accession>A0A9P0HEQ6</accession>
<dbReference type="GO" id="GO:0005549">
    <property type="term" value="F:odorant binding"/>
    <property type="evidence" value="ECO:0007669"/>
    <property type="project" value="InterPro"/>
</dbReference>
<keyword evidence="5" id="KW-0552">Olfaction</keyword>
<keyword evidence="12" id="KW-1185">Reference proteome</keyword>
<keyword evidence="3" id="KW-0716">Sensory transduction</keyword>
<proteinExistence type="predicted"/>
<evidence type="ECO:0000256" key="4">
    <source>
        <dbReference type="ARBA" id="ARBA00022692"/>
    </source>
</evidence>
<evidence type="ECO:0000256" key="10">
    <source>
        <dbReference type="SAM" id="Phobius"/>
    </source>
</evidence>
<dbReference type="Proteomes" id="UP001152798">
    <property type="component" value="Chromosome 4"/>
</dbReference>
<name>A0A9P0HEQ6_NEZVI</name>
<gene>
    <name evidence="11" type="ORF">NEZAVI_LOCUS9656</name>
</gene>
<dbReference type="EMBL" id="OV725080">
    <property type="protein sequence ID" value="CAH1400412.1"/>
    <property type="molecule type" value="Genomic_DNA"/>
</dbReference>
<dbReference type="PANTHER" id="PTHR21137:SF35">
    <property type="entry name" value="ODORANT RECEPTOR 19A-RELATED"/>
    <property type="match status" value="1"/>
</dbReference>
<evidence type="ECO:0000256" key="9">
    <source>
        <dbReference type="ARBA" id="ARBA00023224"/>
    </source>
</evidence>
<evidence type="ECO:0000256" key="2">
    <source>
        <dbReference type="ARBA" id="ARBA00022475"/>
    </source>
</evidence>
<keyword evidence="6 10" id="KW-1133">Transmembrane helix</keyword>
<feature type="transmembrane region" description="Helical" evidence="10">
    <location>
        <begin position="59"/>
        <end position="76"/>
    </location>
</feature>
<evidence type="ECO:0008006" key="13">
    <source>
        <dbReference type="Google" id="ProtNLM"/>
    </source>
</evidence>
<dbReference type="Pfam" id="PF02949">
    <property type="entry name" value="7tm_6"/>
    <property type="match status" value="1"/>
</dbReference>
<evidence type="ECO:0000313" key="12">
    <source>
        <dbReference type="Proteomes" id="UP001152798"/>
    </source>
</evidence>
<reference evidence="11" key="1">
    <citation type="submission" date="2022-01" db="EMBL/GenBank/DDBJ databases">
        <authorList>
            <person name="King R."/>
        </authorList>
    </citation>
    <scope>NUCLEOTIDE SEQUENCE</scope>
</reference>
<keyword evidence="2" id="KW-1003">Cell membrane</keyword>
<keyword evidence="7 10" id="KW-0472">Membrane</keyword>
<evidence type="ECO:0000256" key="8">
    <source>
        <dbReference type="ARBA" id="ARBA00023170"/>
    </source>
</evidence>
<evidence type="ECO:0000313" key="11">
    <source>
        <dbReference type="EMBL" id="CAH1400412.1"/>
    </source>
</evidence>
<dbReference type="OrthoDB" id="6625624at2759"/>
<dbReference type="GO" id="GO:0007165">
    <property type="term" value="P:signal transduction"/>
    <property type="evidence" value="ECO:0007669"/>
    <property type="project" value="UniProtKB-KW"/>
</dbReference>
<evidence type="ECO:0000256" key="5">
    <source>
        <dbReference type="ARBA" id="ARBA00022725"/>
    </source>
</evidence>
<dbReference type="GO" id="GO:0004984">
    <property type="term" value="F:olfactory receptor activity"/>
    <property type="evidence" value="ECO:0007669"/>
    <property type="project" value="InterPro"/>
</dbReference>
<dbReference type="AlphaFoldDB" id="A0A9P0HEQ6"/>
<dbReference type="GO" id="GO:0005886">
    <property type="term" value="C:plasma membrane"/>
    <property type="evidence" value="ECO:0007669"/>
    <property type="project" value="UniProtKB-SubCell"/>
</dbReference>
<keyword evidence="9" id="KW-0807">Transducer</keyword>
<organism evidence="11 12">
    <name type="scientific">Nezara viridula</name>
    <name type="common">Southern green stink bug</name>
    <name type="synonym">Cimex viridulus</name>
    <dbReference type="NCBI Taxonomy" id="85310"/>
    <lineage>
        <taxon>Eukaryota</taxon>
        <taxon>Metazoa</taxon>
        <taxon>Ecdysozoa</taxon>
        <taxon>Arthropoda</taxon>
        <taxon>Hexapoda</taxon>
        <taxon>Insecta</taxon>
        <taxon>Pterygota</taxon>
        <taxon>Neoptera</taxon>
        <taxon>Paraneoptera</taxon>
        <taxon>Hemiptera</taxon>
        <taxon>Heteroptera</taxon>
        <taxon>Panheteroptera</taxon>
        <taxon>Pentatomomorpha</taxon>
        <taxon>Pentatomoidea</taxon>
        <taxon>Pentatomidae</taxon>
        <taxon>Pentatominae</taxon>
        <taxon>Nezara</taxon>
    </lineage>
</organism>
<evidence type="ECO:0000256" key="6">
    <source>
        <dbReference type="ARBA" id="ARBA00022989"/>
    </source>
</evidence>
<comment type="subcellular location">
    <subcellularLocation>
        <location evidence="1">Cell membrane</location>
        <topology evidence="1">Multi-pass membrane protein</topology>
    </subcellularLocation>
</comment>
<dbReference type="PANTHER" id="PTHR21137">
    <property type="entry name" value="ODORANT RECEPTOR"/>
    <property type="match status" value="1"/>
</dbReference>
<evidence type="ECO:0000256" key="1">
    <source>
        <dbReference type="ARBA" id="ARBA00004651"/>
    </source>
</evidence>
<keyword evidence="8" id="KW-0675">Receptor</keyword>
<evidence type="ECO:0000256" key="3">
    <source>
        <dbReference type="ARBA" id="ARBA00022606"/>
    </source>
</evidence>
<sequence length="155" mass="17858">MCLDESVVHHYTVIRYFKELQSLYAWCVMVVMMAGASMLCLSGIYFFFDVVGFGTKCSFIFYLSGELMHTFIYAWYGQKISEMSAEIREVLYEIDWEDCSKTVKPYVLIMQAYTNSPIKLKGGNFMEYNLNTFGNVCSTAYSYFNLMFAAVPNSS</sequence>
<protein>
    <recommendedName>
        <fullName evidence="13">Odorant receptor</fullName>
    </recommendedName>
</protein>
<dbReference type="InterPro" id="IPR004117">
    <property type="entry name" value="7tm6_olfct_rcpt"/>
</dbReference>